<gene>
    <name evidence="1" type="ordered locus">Metev_1422</name>
</gene>
<proteinExistence type="predicted"/>
<evidence type="ECO:0000313" key="1">
    <source>
        <dbReference type="EMBL" id="ADI74278.1"/>
    </source>
</evidence>
<dbReference type="AlphaFoldDB" id="D7E9K6"/>
<name>D7E9K6_METEZ</name>
<dbReference type="EMBL" id="CP002069">
    <property type="protein sequence ID" value="ADI74278.1"/>
    <property type="molecule type" value="Genomic_DNA"/>
</dbReference>
<protein>
    <submittedName>
        <fullName evidence="1">Uncharacterized protein</fullName>
    </submittedName>
</protein>
<dbReference type="OrthoDB" id="142266at2157"/>
<sequence>MEKEAYAASLAAISNINNITNDRIEALTKSHGMTNIAAMSAANAITTEVLRGVNIMLTDENTGQLQVNDVLKKGIEAAKEAGADSANAALFAATICYFAGSNAQAGVPAGNRKLGGLARMIAGVDRSGVAAIPTPKSNNKVSGFAAVQALYEELIEGNLTKVDGRKLPLGVAGGPLYGHSHLGEDISYPEISSRGAEISTKAMMDAQAGAGMAPNGIISAIIGVAATLEIVHPDAGLGEEYGEAFKVKSANLAGKHASKVAGLPEKLHIRGTGEEYDTAQLVGDLGVILKDIGAPSVIGMMSFEEMLSAFEEGVSGFSGGPIMPPLGHITADLVISLRSLISNNGDKSKSADILRDIKKTQWLEPELAATGANTIARKVEQVRRGPITEIIITATEGMRANLIHNIAHRAYEELKSGKSLKEVVSEIDEERKEFVEKSCAQMLGSMTGHELEIKITKLTGGCRRDIPFVKEYYGFDTDADVELVVDGKKINLSGIAQNVIPDAIFNQKQDLLDVLPFATIPISELQLSGHTILYITIPSAVAAAMNLMDPKEAAKQSEAAASCTAAIPGAKPKAKEVAELAVRIVKDME</sequence>
<accession>D7E9K6</accession>
<dbReference type="GeneID" id="9347061"/>
<dbReference type="RefSeq" id="WP_013194843.1">
    <property type="nucleotide sequence ID" value="NC_014253.1"/>
</dbReference>
<organism evidence="1 2">
    <name type="scientific">Methanohalobium evestigatum (strain ATCC BAA-1072 / DSM 3721 / NBRC 107634 / OCM 161 / Z-7303)</name>
    <dbReference type="NCBI Taxonomy" id="644295"/>
    <lineage>
        <taxon>Archaea</taxon>
        <taxon>Methanobacteriati</taxon>
        <taxon>Methanobacteriota</taxon>
        <taxon>Stenosarchaea group</taxon>
        <taxon>Methanomicrobia</taxon>
        <taxon>Methanosarcinales</taxon>
        <taxon>Methanosarcinaceae</taxon>
        <taxon>Methanohalobium</taxon>
    </lineage>
</organism>
<keyword evidence="2" id="KW-1185">Reference proteome</keyword>
<dbReference type="KEGG" id="mev:Metev_1422"/>
<evidence type="ECO:0000313" key="2">
    <source>
        <dbReference type="Proteomes" id="UP000000391"/>
    </source>
</evidence>
<dbReference type="Proteomes" id="UP000000391">
    <property type="component" value="Chromosome"/>
</dbReference>
<reference evidence="1 2" key="1">
    <citation type="submission" date="2010-06" db="EMBL/GenBank/DDBJ databases">
        <title>Complete sequence chromosome of Methanohalobium evestigatum Z-7303.</title>
        <authorList>
            <consortium name="US DOE Joint Genome Institute"/>
            <person name="Lucas S."/>
            <person name="Copeland A."/>
            <person name="Lapidus A."/>
            <person name="Cheng J.-F."/>
            <person name="Bruce D."/>
            <person name="Goodwin L."/>
            <person name="Pitluck S."/>
            <person name="Saunders E."/>
            <person name="Detter J.C."/>
            <person name="Han C."/>
            <person name="Tapia R."/>
            <person name="Land M."/>
            <person name="Hauser L."/>
            <person name="Kyrpides N."/>
            <person name="Mikhailova N."/>
            <person name="Sieprawska-Lupa M."/>
            <person name="Whitman W.B."/>
            <person name="Anderson I."/>
            <person name="Woyke T."/>
        </authorList>
    </citation>
    <scope>NUCLEOTIDE SEQUENCE [LARGE SCALE GENOMIC DNA]</scope>
    <source>
        <strain evidence="2">ATCC BAA-1072 / DSM 3721 / NBRC 107634 / OCM 161 / Z-7303</strain>
    </source>
</reference>
<dbReference type="HOGENOM" id="CLU_030859_0_0_2"/>
<dbReference type="STRING" id="644295.Metev_1422"/>